<reference evidence="3 4" key="1">
    <citation type="submission" date="2014-04" db="EMBL/GenBank/DDBJ databases">
        <authorList>
            <consortium name="DOE Joint Genome Institute"/>
            <person name="Kuo A."/>
            <person name="Kohler A."/>
            <person name="Costa M.D."/>
            <person name="Nagy L.G."/>
            <person name="Floudas D."/>
            <person name="Copeland A."/>
            <person name="Barry K.W."/>
            <person name="Cichocki N."/>
            <person name="Veneault-Fourrey C."/>
            <person name="LaButti K."/>
            <person name="Lindquist E.A."/>
            <person name="Lipzen A."/>
            <person name="Lundell T."/>
            <person name="Morin E."/>
            <person name="Murat C."/>
            <person name="Sun H."/>
            <person name="Tunlid A."/>
            <person name="Henrissat B."/>
            <person name="Grigoriev I.V."/>
            <person name="Hibbett D.S."/>
            <person name="Martin F."/>
            <person name="Nordberg H.P."/>
            <person name="Cantor M.N."/>
            <person name="Hua S.X."/>
        </authorList>
    </citation>
    <scope>NUCLEOTIDE SEQUENCE [LARGE SCALE GENOMIC DNA]</scope>
    <source>
        <strain evidence="3 4">Marx 270</strain>
    </source>
</reference>
<feature type="region of interest" description="Disordered" evidence="1">
    <location>
        <begin position="140"/>
        <end position="187"/>
    </location>
</feature>
<name>A0A0C3JZX6_PISTI</name>
<feature type="region of interest" description="Disordered" evidence="1">
    <location>
        <begin position="219"/>
        <end position="250"/>
    </location>
</feature>
<evidence type="ECO:0000256" key="2">
    <source>
        <dbReference type="SAM" id="Phobius"/>
    </source>
</evidence>
<organism evidence="3 4">
    <name type="scientific">Pisolithus tinctorius Marx 270</name>
    <dbReference type="NCBI Taxonomy" id="870435"/>
    <lineage>
        <taxon>Eukaryota</taxon>
        <taxon>Fungi</taxon>
        <taxon>Dikarya</taxon>
        <taxon>Basidiomycota</taxon>
        <taxon>Agaricomycotina</taxon>
        <taxon>Agaricomycetes</taxon>
        <taxon>Agaricomycetidae</taxon>
        <taxon>Boletales</taxon>
        <taxon>Sclerodermatineae</taxon>
        <taxon>Pisolithaceae</taxon>
        <taxon>Pisolithus</taxon>
    </lineage>
</organism>
<dbReference type="AlphaFoldDB" id="A0A0C3JZX6"/>
<proteinExistence type="predicted"/>
<reference evidence="4" key="2">
    <citation type="submission" date="2015-01" db="EMBL/GenBank/DDBJ databases">
        <title>Evolutionary Origins and Diversification of the Mycorrhizal Mutualists.</title>
        <authorList>
            <consortium name="DOE Joint Genome Institute"/>
            <consortium name="Mycorrhizal Genomics Consortium"/>
            <person name="Kohler A."/>
            <person name="Kuo A."/>
            <person name="Nagy L.G."/>
            <person name="Floudas D."/>
            <person name="Copeland A."/>
            <person name="Barry K.W."/>
            <person name="Cichocki N."/>
            <person name="Veneault-Fourrey C."/>
            <person name="LaButti K."/>
            <person name="Lindquist E.A."/>
            <person name="Lipzen A."/>
            <person name="Lundell T."/>
            <person name="Morin E."/>
            <person name="Murat C."/>
            <person name="Riley R."/>
            <person name="Ohm R."/>
            <person name="Sun H."/>
            <person name="Tunlid A."/>
            <person name="Henrissat B."/>
            <person name="Grigoriev I.V."/>
            <person name="Hibbett D.S."/>
            <person name="Martin F."/>
        </authorList>
    </citation>
    <scope>NUCLEOTIDE SEQUENCE [LARGE SCALE GENOMIC DNA]</scope>
    <source>
        <strain evidence="4">Marx 270</strain>
    </source>
</reference>
<feature type="region of interest" description="Disordered" evidence="1">
    <location>
        <begin position="78"/>
        <end position="101"/>
    </location>
</feature>
<keyword evidence="2" id="KW-1133">Transmembrane helix</keyword>
<keyword evidence="2" id="KW-0472">Membrane</keyword>
<protein>
    <submittedName>
        <fullName evidence="3">Uncharacterized protein</fullName>
    </submittedName>
</protein>
<keyword evidence="4" id="KW-1185">Reference proteome</keyword>
<dbReference type="EMBL" id="KN831944">
    <property type="protein sequence ID" value="KIO14703.1"/>
    <property type="molecule type" value="Genomic_DNA"/>
</dbReference>
<feature type="transmembrane region" description="Helical" evidence="2">
    <location>
        <begin position="12"/>
        <end position="30"/>
    </location>
</feature>
<accession>A0A0C3JZX6</accession>
<dbReference type="HOGENOM" id="CLU_539810_0_0_1"/>
<evidence type="ECO:0000313" key="3">
    <source>
        <dbReference type="EMBL" id="KIO14703.1"/>
    </source>
</evidence>
<dbReference type="OrthoDB" id="2753667at2759"/>
<sequence length="505" mass="55595">MYLFSSGGCHWMLWSLTAFNGLGAIAGPIAPRGIEDDQTYTSPLIVLLSISVALFVCFTVKVMYMKYRRIKTIRGHPWADRDSESLSPASPSRRSARERDPHPGLIIGCFGSPSWETRVHSRVDNQACARLSTFSYQMRSTRKTRVRRSPEMRSGLSEITSSSSRAVGSASRLGSVRDHEGGLTVPSLLRPPRTFTYDGEGMRKTVHLVPRLLYDLGDSLPTTNTSSNNNKHTDDIDQETLEGPDSPRSSIRLINRLPGDPPHPFLYGPLGISRLSPLMEAMDSVSLSKSSSEIPEQLCDPAVASVYLPSYPFSPPVALNCAVRSVTMKHKDAAYEPASKRWSKRSIHRNVRFRSGPAGVSPLRAPLIPDDVEGISSSLTRADDNENEPSASVTFGETPGYARLLASISRAPRALPTPNDHLDITTRLGVQPTTPLPDNTTTPITYLRNFSHNEASFRTLAPDRREDTLANATPDCFCLDCEKFYNENGGWSVRPLPSPEIGVAR</sequence>
<keyword evidence="2" id="KW-0812">Transmembrane</keyword>
<dbReference type="Proteomes" id="UP000054217">
    <property type="component" value="Unassembled WGS sequence"/>
</dbReference>
<evidence type="ECO:0000256" key="1">
    <source>
        <dbReference type="SAM" id="MobiDB-lite"/>
    </source>
</evidence>
<dbReference type="InParanoid" id="A0A0C3JZX6"/>
<feature type="transmembrane region" description="Helical" evidence="2">
    <location>
        <begin position="42"/>
        <end position="64"/>
    </location>
</feature>
<evidence type="ECO:0000313" key="4">
    <source>
        <dbReference type="Proteomes" id="UP000054217"/>
    </source>
</evidence>
<gene>
    <name evidence="3" type="ORF">M404DRAFT_991449</name>
</gene>
<feature type="compositionally biased region" description="Low complexity" evidence="1">
    <location>
        <begin position="161"/>
        <end position="174"/>
    </location>
</feature>